<keyword evidence="5" id="KW-1185">Reference proteome</keyword>
<dbReference type="EMBL" id="CP155571">
    <property type="protein sequence ID" value="XFO75498.1"/>
    <property type="molecule type" value="Genomic_DNA"/>
</dbReference>
<evidence type="ECO:0000259" key="3">
    <source>
        <dbReference type="Pfam" id="PF03358"/>
    </source>
</evidence>
<sequence>MILALLGSPRTKGNNMRAIDEVLRGATACGDCEVQKIELNQLSIKPCQHCDGCLHTGSCVIRDDMELIYKSILTMLNSV</sequence>
<evidence type="ECO:0000256" key="1">
    <source>
        <dbReference type="ARBA" id="ARBA00022630"/>
    </source>
</evidence>
<reference evidence="4" key="1">
    <citation type="submission" date="2024-05" db="EMBL/GenBank/DDBJ databases">
        <title>Isolation and characterization of Sporomusa carbonis sp. nov., a carboxydotrophic hydrogenogen in the genus of Sporomusa isolated from a charcoal burning pile.</title>
        <authorList>
            <person name="Boeer T."/>
            <person name="Rosenbaum F."/>
            <person name="Eysell L."/>
            <person name="Mueller V."/>
            <person name="Daniel R."/>
            <person name="Poehlein A."/>
        </authorList>
    </citation>
    <scope>NUCLEOTIDE SEQUENCE [LARGE SCALE GENOMIC DNA]</scope>
    <source>
        <strain evidence="4">DSM 3132</strain>
    </source>
</reference>
<dbReference type="Gene3D" id="3.40.50.360">
    <property type="match status" value="1"/>
</dbReference>
<dbReference type="SUPFAM" id="SSF52218">
    <property type="entry name" value="Flavoproteins"/>
    <property type="match status" value="1"/>
</dbReference>
<accession>A0ABZ3JBL3</accession>
<name>A0ABZ3JBL3_SPOA4</name>
<dbReference type="InterPro" id="IPR051796">
    <property type="entry name" value="ISF_SsuE-like"/>
</dbReference>
<dbReference type="InterPro" id="IPR005025">
    <property type="entry name" value="FMN_Rdtase-like_dom"/>
</dbReference>
<evidence type="ECO:0000313" key="5">
    <source>
        <dbReference type="Proteomes" id="UP000216052"/>
    </source>
</evidence>
<evidence type="ECO:0000313" key="4">
    <source>
        <dbReference type="EMBL" id="XFO75498.1"/>
    </source>
</evidence>
<protein>
    <recommendedName>
        <fullName evidence="3">NADPH-dependent FMN reductase-like domain-containing protein</fullName>
    </recommendedName>
</protein>
<dbReference type="PANTHER" id="PTHR43278">
    <property type="entry name" value="NAD(P)H-DEPENDENT FMN-CONTAINING OXIDOREDUCTASE YWQN-RELATED"/>
    <property type="match status" value="1"/>
</dbReference>
<keyword evidence="1" id="KW-0285">Flavoprotein</keyword>
<feature type="domain" description="NADPH-dependent FMN reductase-like" evidence="3">
    <location>
        <begin position="2"/>
        <end position="72"/>
    </location>
</feature>
<gene>
    <name evidence="4" type="ORF">SPACI_056190</name>
</gene>
<organism evidence="4 5">
    <name type="scientific">Sporomusa acidovorans (strain ATCC 49682 / DSM 3132 / Mol)</name>
    <dbReference type="NCBI Taxonomy" id="1123286"/>
    <lineage>
        <taxon>Bacteria</taxon>
        <taxon>Bacillati</taxon>
        <taxon>Bacillota</taxon>
        <taxon>Negativicutes</taxon>
        <taxon>Selenomonadales</taxon>
        <taxon>Sporomusaceae</taxon>
        <taxon>Sporomusa</taxon>
    </lineage>
</organism>
<keyword evidence="2" id="KW-0288">FMN</keyword>
<dbReference type="Pfam" id="PF03358">
    <property type="entry name" value="FMN_red"/>
    <property type="match status" value="1"/>
</dbReference>
<proteinExistence type="predicted"/>
<evidence type="ECO:0000256" key="2">
    <source>
        <dbReference type="ARBA" id="ARBA00022643"/>
    </source>
</evidence>
<dbReference type="PANTHER" id="PTHR43278:SF2">
    <property type="entry name" value="IRON-SULFUR FLAVOPROTEIN"/>
    <property type="match status" value="1"/>
</dbReference>
<dbReference type="Proteomes" id="UP000216052">
    <property type="component" value="Chromosome"/>
</dbReference>
<dbReference type="InterPro" id="IPR029039">
    <property type="entry name" value="Flavoprotein-like_sf"/>
</dbReference>